<protein>
    <submittedName>
        <fullName evidence="2">Uncharacterized protein</fullName>
    </submittedName>
</protein>
<keyword evidence="3" id="KW-1185">Reference proteome</keyword>
<sequence>MKILFAFLLIFSAAVFAYPVDEILNGDGDNINVDEILNKIPDDIKVDEINELLRRIADIIFNDPAHVIDAPIVCPPGYKVNNGMCRPVMH</sequence>
<accession>A0A9J6BYK1</accession>
<feature type="signal peptide" evidence="1">
    <location>
        <begin position="1"/>
        <end position="17"/>
    </location>
</feature>
<dbReference type="AlphaFoldDB" id="A0A9J6BYK1"/>
<gene>
    <name evidence="2" type="ORF">PVAND_004765</name>
</gene>
<keyword evidence="1" id="KW-0732">Signal</keyword>
<evidence type="ECO:0000256" key="1">
    <source>
        <dbReference type="SAM" id="SignalP"/>
    </source>
</evidence>
<dbReference type="EMBL" id="JADBJN010000002">
    <property type="protein sequence ID" value="KAG5674818.1"/>
    <property type="molecule type" value="Genomic_DNA"/>
</dbReference>
<comment type="caution">
    <text evidence="2">The sequence shown here is derived from an EMBL/GenBank/DDBJ whole genome shotgun (WGS) entry which is preliminary data.</text>
</comment>
<dbReference type="Proteomes" id="UP001107558">
    <property type="component" value="Chromosome 2"/>
</dbReference>
<feature type="chain" id="PRO_5039932933" evidence="1">
    <location>
        <begin position="18"/>
        <end position="90"/>
    </location>
</feature>
<reference evidence="2" key="1">
    <citation type="submission" date="2021-03" db="EMBL/GenBank/DDBJ databases">
        <title>Chromosome level genome of the anhydrobiotic midge Polypedilum vanderplanki.</title>
        <authorList>
            <person name="Yoshida Y."/>
            <person name="Kikawada T."/>
            <person name="Gusev O."/>
        </authorList>
    </citation>
    <scope>NUCLEOTIDE SEQUENCE</scope>
    <source>
        <strain evidence="2">NIAS01</strain>
        <tissue evidence="2">Whole body or cell culture</tissue>
    </source>
</reference>
<dbReference type="OrthoDB" id="10541846at2759"/>
<proteinExistence type="predicted"/>
<evidence type="ECO:0000313" key="2">
    <source>
        <dbReference type="EMBL" id="KAG5674818.1"/>
    </source>
</evidence>
<name>A0A9J6BYK1_POLVA</name>
<organism evidence="2 3">
    <name type="scientific">Polypedilum vanderplanki</name>
    <name type="common">Sleeping chironomid midge</name>
    <dbReference type="NCBI Taxonomy" id="319348"/>
    <lineage>
        <taxon>Eukaryota</taxon>
        <taxon>Metazoa</taxon>
        <taxon>Ecdysozoa</taxon>
        <taxon>Arthropoda</taxon>
        <taxon>Hexapoda</taxon>
        <taxon>Insecta</taxon>
        <taxon>Pterygota</taxon>
        <taxon>Neoptera</taxon>
        <taxon>Endopterygota</taxon>
        <taxon>Diptera</taxon>
        <taxon>Nematocera</taxon>
        <taxon>Chironomoidea</taxon>
        <taxon>Chironomidae</taxon>
        <taxon>Chironominae</taxon>
        <taxon>Polypedilum</taxon>
        <taxon>Polypedilum</taxon>
    </lineage>
</organism>
<evidence type="ECO:0000313" key="3">
    <source>
        <dbReference type="Proteomes" id="UP001107558"/>
    </source>
</evidence>